<dbReference type="PANTHER" id="PTHR42743">
    <property type="entry name" value="AMINO-ACID AMINOTRANSFERASE"/>
    <property type="match status" value="1"/>
</dbReference>
<protein>
    <submittedName>
        <fullName evidence="2">Sulfotransferase family protein</fullName>
    </submittedName>
</protein>
<dbReference type="InterPro" id="IPR050571">
    <property type="entry name" value="Class-IV_PLP-Dep_Aminotrnsfr"/>
</dbReference>
<dbReference type="RefSeq" id="WP_141611768.1">
    <property type="nucleotide sequence ID" value="NZ_VIGC02000030.1"/>
</dbReference>
<proteinExistence type="inferred from homology"/>
<keyword evidence="3" id="KW-1185">Reference proteome</keyword>
<dbReference type="SUPFAM" id="SSF52540">
    <property type="entry name" value="P-loop containing nucleoside triphosphate hydrolases"/>
    <property type="match status" value="1"/>
</dbReference>
<evidence type="ECO:0000256" key="1">
    <source>
        <dbReference type="ARBA" id="ARBA00009320"/>
    </source>
</evidence>
<organism evidence="2 3">
    <name type="scientific">Litorilinea aerophila</name>
    <dbReference type="NCBI Taxonomy" id="1204385"/>
    <lineage>
        <taxon>Bacteria</taxon>
        <taxon>Bacillati</taxon>
        <taxon>Chloroflexota</taxon>
        <taxon>Caldilineae</taxon>
        <taxon>Caldilineales</taxon>
        <taxon>Caldilineaceae</taxon>
        <taxon>Litorilinea</taxon>
    </lineage>
</organism>
<comment type="similarity">
    <text evidence="1">Belongs to the class-IV pyridoxal-phosphate-dependent aminotransferase family.</text>
</comment>
<gene>
    <name evidence="2" type="ORF">FKZ61_19150</name>
</gene>
<dbReference type="InParanoid" id="A0A540VB25"/>
<reference evidence="2 3" key="1">
    <citation type="submission" date="2019-06" db="EMBL/GenBank/DDBJ databases">
        <title>Genome sequence of Litorilinea aerophila BAA-2444.</title>
        <authorList>
            <person name="Maclea K.S."/>
            <person name="Maurais E.G."/>
            <person name="Iannazzi L.C."/>
        </authorList>
    </citation>
    <scope>NUCLEOTIDE SEQUENCE [LARGE SCALE GENOMIC DNA]</scope>
    <source>
        <strain evidence="2 3">ATCC BAA-2444</strain>
    </source>
</reference>
<keyword evidence="2" id="KW-0808">Transferase</keyword>
<dbReference type="Gene3D" id="3.40.50.300">
    <property type="entry name" value="P-loop containing nucleotide triphosphate hydrolases"/>
    <property type="match status" value="1"/>
</dbReference>
<name>A0A540VB25_9CHLR</name>
<evidence type="ECO:0000313" key="3">
    <source>
        <dbReference type="Proteomes" id="UP000317371"/>
    </source>
</evidence>
<sequence>MSTMRINVWSGPRNVSTALMYAFAQRSDTRVVDEPLYGHYLRVSGAPHPGAAEVMAHMCTDAETVIREVILGPCDRPILFLKQMAHHLQGVDRGFLAQTVNVLLIRDPVEMLPSLAENLAEPTLRDTGLAIQSELYHELRALGQDPPVLDARQLLLDPRRVLSVLCQRLGIPFEEAMLTWPAGPRPEDGIWAQYWYHNVHRSTGFLPYRAKKTPFPERLRPLLEECRPHYDMLAAVAIRADG</sequence>
<dbReference type="AlphaFoldDB" id="A0A540VB25"/>
<dbReference type="Pfam" id="PF19798">
    <property type="entry name" value="Sulfotransfer_5"/>
    <property type="match status" value="1"/>
</dbReference>
<dbReference type="PANTHER" id="PTHR42743:SF11">
    <property type="entry name" value="AMINODEOXYCHORISMATE LYASE"/>
    <property type="match status" value="1"/>
</dbReference>
<evidence type="ECO:0000313" key="2">
    <source>
        <dbReference type="EMBL" id="TQE93969.1"/>
    </source>
</evidence>
<dbReference type="Proteomes" id="UP000317371">
    <property type="component" value="Unassembled WGS sequence"/>
</dbReference>
<dbReference type="EMBL" id="VIGC01000030">
    <property type="protein sequence ID" value="TQE93969.1"/>
    <property type="molecule type" value="Genomic_DNA"/>
</dbReference>
<dbReference type="OrthoDB" id="272985at2"/>
<dbReference type="GO" id="GO:0016740">
    <property type="term" value="F:transferase activity"/>
    <property type="evidence" value="ECO:0007669"/>
    <property type="project" value="UniProtKB-KW"/>
</dbReference>
<dbReference type="InterPro" id="IPR027417">
    <property type="entry name" value="P-loop_NTPase"/>
</dbReference>
<accession>A0A540VB25</accession>
<dbReference type="GO" id="GO:0019752">
    <property type="term" value="P:carboxylic acid metabolic process"/>
    <property type="evidence" value="ECO:0007669"/>
    <property type="project" value="TreeGrafter"/>
</dbReference>
<comment type="caution">
    <text evidence="2">The sequence shown here is derived from an EMBL/GenBank/DDBJ whole genome shotgun (WGS) entry which is preliminary data.</text>
</comment>